<evidence type="ECO:0000259" key="4">
    <source>
        <dbReference type="PROSITE" id="PS51388"/>
    </source>
</evidence>
<dbReference type="GO" id="GO:0000266">
    <property type="term" value="P:mitochondrial fission"/>
    <property type="evidence" value="ECO:0007669"/>
    <property type="project" value="TreeGrafter"/>
</dbReference>
<accession>A0A371CYB7</accession>
<dbReference type="EMBL" id="KZ857439">
    <property type="protein sequence ID" value="RDX45283.1"/>
    <property type="molecule type" value="Genomic_DNA"/>
</dbReference>
<dbReference type="GO" id="GO:0048312">
    <property type="term" value="P:intracellular distribution of mitochondria"/>
    <property type="evidence" value="ECO:0007669"/>
    <property type="project" value="TreeGrafter"/>
</dbReference>
<dbReference type="SMART" id="SM00053">
    <property type="entry name" value="DYNc"/>
    <property type="match status" value="1"/>
</dbReference>
<dbReference type="Pfam" id="PF00350">
    <property type="entry name" value="Dynamin_N"/>
    <property type="match status" value="1"/>
</dbReference>
<dbReference type="Pfam" id="PF01031">
    <property type="entry name" value="Dynamin_M"/>
    <property type="match status" value="1"/>
</dbReference>
<dbReference type="InterPro" id="IPR030381">
    <property type="entry name" value="G_DYNAMIN_dom"/>
</dbReference>
<proteinExistence type="predicted"/>
<feature type="domain" description="GED" evidence="4">
    <location>
        <begin position="738"/>
        <end position="828"/>
    </location>
</feature>
<evidence type="ECO:0000259" key="5">
    <source>
        <dbReference type="PROSITE" id="PS51718"/>
    </source>
</evidence>
<dbReference type="InterPro" id="IPR045063">
    <property type="entry name" value="Dynamin_N"/>
</dbReference>
<dbReference type="PANTHER" id="PTHR11566:SF21">
    <property type="entry name" value="DYNAMIN RELATED PROTEIN 1, ISOFORM A"/>
    <property type="match status" value="1"/>
</dbReference>
<dbReference type="GO" id="GO:0005874">
    <property type="term" value="C:microtubule"/>
    <property type="evidence" value="ECO:0007669"/>
    <property type="project" value="TreeGrafter"/>
</dbReference>
<dbReference type="OrthoDB" id="5061070at2759"/>
<dbReference type="Gene3D" id="3.40.50.300">
    <property type="entry name" value="P-loop containing nucleotide triphosphate hydrolases"/>
    <property type="match status" value="1"/>
</dbReference>
<dbReference type="PROSITE" id="PS51388">
    <property type="entry name" value="GED"/>
    <property type="match status" value="1"/>
</dbReference>
<dbReference type="InterPro" id="IPR022812">
    <property type="entry name" value="Dynamin"/>
</dbReference>
<dbReference type="InterPro" id="IPR000375">
    <property type="entry name" value="Dynamin_stalk"/>
</dbReference>
<evidence type="ECO:0000256" key="1">
    <source>
        <dbReference type="ARBA" id="ARBA00022741"/>
    </source>
</evidence>
<dbReference type="GO" id="GO:0006897">
    <property type="term" value="P:endocytosis"/>
    <property type="evidence" value="ECO:0007669"/>
    <property type="project" value="TreeGrafter"/>
</dbReference>
<dbReference type="GO" id="GO:0008017">
    <property type="term" value="F:microtubule binding"/>
    <property type="evidence" value="ECO:0007669"/>
    <property type="project" value="TreeGrafter"/>
</dbReference>
<dbReference type="Gene3D" id="1.20.120.1240">
    <property type="entry name" value="Dynamin, middle domain"/>
    <property type="match status" value="2"/>
</dbReference>
<dbReference type="PANTHER" id="PTHR11566">
    <property type="entry name" value="DYNAMIN"/>
    <property type="match status" value="1"/>
</dbReference>
<evidence type="ECO:0000256" key="2">
    <source>
        <dbReference type="ARBA" id="ARBA00023134"/>
    </source>
</evidence>
<reference evidence="6 7" key="1">
    <citation type="journal article" date="2018" name="Biotechnol. Biofuels">
        <title>Integrative visual omics of the white-rot fungus Polyporus brumalis exposes the biotechnological potential of its oxidative enzymes for delignifying raw plant biomass.</title>
        <authorList>
            <person name="Miyauchi S."/>
            <person name="Rancon A."/>
            <person name="Drula E."/>
            <person name="Hage H."/>
            <person name="Chaduli D."/>
            <person name="Favel A."/>
            <person name="Grisel S."/>
            <person name="Henrissat B."/>
            <person name="Herpoel-Gimbert I."/>
            <person name="Ruiz-Duenas F.J."/>
            <person name="Chevret D."/>
            <person name="Hainaut M."/>
            <person name="Lin J."/>
            <person name="Wang M."/>
            <person name="Pangilinan J."/>
            <person name="Lipzen A."/>
            <person name="Lesage-Meessen L."/>
            <person name="Navarro D."/>
            <person name="Riley R."/>
            <person name="Grigoriev I.V."/>
            <person name="Zhou S."/>
            <person name="Raouche S."/>
            <person name="Rosso M.N."/>
        </authorList>
    </citation>
    <scope>NUCLEOTIDE SEQUENCE [LARGE SCALE GENOMIC DNA]</scope>
    <source>
        <strain evidence="6 7">BRFM 1820</strain>
    </source>
</reference>
<dbReference type="GO" id="GO:0005525">
    <property type="term" value="F:GTP binding"/>
    <property type="evidence" value="ECO:0007669"/>
    <property type="project" value="InterPro"/>
</dbReference>
<feature type="compositionally biased region" description="Polar residues" evidence="3">
    <location>
        <begin position="652"/>
        <end position="684"/>
    </location>
</feature>
<dbReference type="PROSITE" id="PS51718">
    <property type="entry name" value="G_DYNAMIN_2"/>
    <property type="match status" value="1"/>
</dbReference>
<name>A0A371CYB7_9APHY</name>
<evidence type="ECO:0000313" key="7">
    <source>
        <dbReference type="Proteomes" id="UP000256964"/>
    </source>
</evidence>
<protein>
    <recommendedName>
        <fullName evidence="8">P-loop containing nucleoside triphosphate hydrolase protein</fullName>
    </recommendedName>
</protein>
<dbReference type="STRING" id="139420.A0A371CYB7"/>
<feature type="compositionally biased region" description="Low complexity" evidence="3">
    <location>
        <begin position="633"/>
        <end position="645"/>
    </location>
</feature>
<evidence type="ECO:0000256" key="3">
    <source>
        <dbReference type="SAM" id="MobiDB-lite"/>
    </source>
</evidence>
<dbReference type="InterPro" id="IPR003130">
    <property type="entry name" value="GED"/>
</dbReference>
<dbReference type="InterPro" id="IPR001401">
    <property type="entry name" value="Dynamin_GTPase"/>
</dbReference>
<dbReference type="PRINTS" id="PR00195">
    <property type="entry name" value="DYNAMIN"/>
</dbReference>
<evidence type="ECO:0008006" key="8">
    <source>
        <dbReference type="Google" id="ProtNLM"/>
    </source>
</evidence>
<dbReference type="InterPro" id="IPR020850">
    <property type="entry name" value="GED_dom"/>
</dbReference>
<evidence type="ECO:0000313" key="6">
    <source>
        <dbReference type="EMBL" id="RDX45283.1"/>
    </source>
</evidence>
<feature type="region of interest" description="Disordered" evidence="3">
    <location>
        <begin position="613"/>
        <end position="695"/>
    </location>
</feature>
<dbReference type="CDD" id="cd08771">
    <property type="entry name" value="DLP_1"/>
    <property type="match status" value="1"/>
</dbReference>
<organism evidence="6 7">
    <name type="scientific">Lentinus brumalis</name>
    <dbReference type="NCBI Taxonomy" id="2498619"/>
    <lineage>
        <taxon>Eukaryota</taxon>
        <taxon>Fungi</taxon>
        <taxon>Dikarya</taxon>
        <taxon>Basidiomycota</taxon>
        <taxon>Agaricomycotina</taxon>
        <taxon>Agaricomycetes</taxon>
        <taxon>Polyporales</taxon>
        <taxon>Polyporaceae</taxon>
        <taxon>Lentinus</taxon>
    </lineage>
</organism>
<dbReference type="Proteomes" id="UP000256964">
    <property type="component" value="Unassembled WGS sequence"/>
</dbReference>
<sequence>MLSQQPKEASIPLQDCGFGRTSQEYHDVAKRMRSHGGHTVVDIPCVVVIGNQSAGKSSLIQSITEVPLPSSDGTTTCAPFEVRLTRTDASVPWSAQVYIRWEYDASGKKLLLVEEVKFGPRLEKKEDVELMLRRAQAAVLSPTGDLSRFVQIDDKELRDLAASKSNAFSKNVICIDLAGPDLVDLSFVDLPGIIQNAENDPKGEAVGLVESLVNTYIKGNCLILVTISMSDDIENQKAGYLARLADPTGSRTIGVLTKADTIPQGSLGKQQRWRDVLEGRQHATKHGYFCTRLPDDIEREGGIAPKAARLKENEFFDSTAPWSTSTRRDRCGTQALVTYLSELLMQRIRDSLPKIRRDVEAQLQACKKQLDALPQAIASEPCSFVNRLLMVFCDDIKAHVRGSPTSAALVQTNKRAYQVLKMDIRSTAPAFVPFEAEDAFAPVVLSFTEKNIAGFVKPMYLKDVRERIGSHVTRELPNNVPYAAKISLIIDFQRGWEQSTLRCFEAIQRTVDQFLTRHIDQQFQRYGNLKAIISSVVMEQVKSHAEKTLKQLQIIRTYEANFQDTLNVEELAEKRASWLASYKDARASRRDDIGANAQGAFSFATPPASFFGTQVPAGSQTPSPVPNLAFTFGSGSSASPRAPAAGPVPPVTNKQVPSKATPQSYTKVPDSTSQGTGTPPSNSQTPRAASASTAATPLTGAALQKAQQEAIAAFEKLGIKLMPEDLAKFTPVDENQEVLELMAEVRAYFEIASKRVVDLVMFAIDQHFLYEFSAALHQALYEKLGLHEPNARERCEGYLVEDPRIVAERSELLARKGQLESIIGDLDK</sequence>
<gene>
    <name evidence="6" type="ORF">OH76DRAFT_1408245</name>
</gene>
<dbReference type="Pfam" id="PF02212">
    <property type="entry name" value="GED"/>
    <property type="match status" value="1"/>
</dbReference>
<dbReference type="SUPFAM" id="SSF52540">
    <property type="entry name" value="P-loop containing nucleoside triphosphate hydrolases"/>
    <property type="match status" value="1"/>
</dbReference>
<dbReference type="AlphaFoldDB" id="A0A371CYB7"/>
<keyword evidence="7" id="KW-1185">Reference proteome</keyword>
<feature type="compositionally biased region" description="Low complexity" evidence="3">
    <location>
        <begin position="685"/>
        <end position="695"/>
    </location>
</feature>
<dbReference type="GO" id="GO:0005739">
    <property type="term" value="C:mitochondrion"/>
    <property type="evidence" value="ECO:0007669"/>
    <property type="project" value="TreeGrafter"/>
</dbReference>
<keyword evidence="1" id="KW-0547">Nucleotide-binding</keyword>
<dbReference type="GO" id="GO:0003924">
    <property type="term" value="F:GTPase activity"/>
    <property type="evidence" value="ECO:0007669"/>
    <property type="project" value="InterPro"/>
</dbReference>
<dbReference type="InterPro" id="IPR027417">
    <property type="entry name" value="P-loop_NTPase"/>
</dbReference>
<dbReference type="GO" id="GO:0016020">
    <property type="term" value="C:membrane"/>
    <property type="evidence" value="ECO:0007669"/>
    <property type="project" value="TreeGrafter"/>
</dbReference>
<keyword evidence="2" id="KW-0342">GTP-binding</keyword>
<feature type="domain" description="Dynamin-type G" evidence="5">
    <location>
        <begin position="40"/>
        <end position="353"/>
    </location>
</feature>
<dbReference type="GO" id="GO:0016559">
    <property type="term" value="P:peroxisome fission"/>
    <property type="evidence" value="ECO:0007669"/>
    <property type="project" value="TreeGrafter"/>
</dbReference>